<keyword evidence="3" id="KW-0663">Pyridoxal phosphate</keyword>
<protein>
    <recommendedName>
        <fullName evidence="6">Tryptophan synthase beta chain-like PALP domain-containing protein</fullName>
    </recommendedName>
</protein>
<dbReference type="FunFam" id="3.40.50.1100:FF:000005">
    <property type="entry name" value="Threonine dehydratase catabolic"/>
    <property type="match status" value="1"/>
</dbReference>
<organism evidence="7 8">
    <name type="scientific">Cylindrotheca closterium</name>
    <dbReference type="NCBI Taxonomy" id="2856"/>
    <lineage>
        <taxon>Eukaryota</taxon>
        <taxon>Sar</taxon>
        <taxon>Stramenopiles</taxon>
        <taxon>Ochrophyta</taxon>
        <taxon>Bacillariophyta</taxon>
        <taxon>Bacillariophyceae</taxon>
        <taxon>Bacillariophycidae</taxon>
        <taxon>Bacillariales</taxon>
        <taxon>Bacillariaceae</taxon>
        <taxon>Cylindrotheca</taxon>
    </lineage>
</organism>
<proteinExistence type="inferred from homology"/>
<reference evidence="7" key="1">
    <citation type="submission" date="2023-08" db="EMBL/GenBank/DDBJ databases">
        <authorList>
            <person name="Audoor S."/>
            <person name="Bilcke G."/>
        </authorList>
    </citation>
    <scope>NUCLEOTIDE SEQUENCE</scope>
</reference>
<comment type="similarity">
    <text evidence="2">Belongs to the serine/threonine dehydratase family.</text>
</comment>
<evidence type="ECO:0000256" key="1">
    <source>
        <dbReference type="ARBA" id="ARBA00001933"/>
    </source>
</evidence>
<keyword evidence="4" id="KW-0456">Lyase</keyword>
<evidence type="ECO:0000256" key="5">
    <source>
        <dbReference type="SAM" id="SignalP"/>
    </source>
</evidence>
<dbReference type="Gene3D" id="3.40.50.1100">
    <property type="match status" value="2"/>
</dbReference>
<dbReference type="SUPFAM" id="SSF53686">
    <property type="entry name" value="Tryptophan synthase beta subunit-like PLP-dependent enzymes"/>
    <property type="match status" value="1"/>
</dbReference>
<sequence>MKTFEMICFLRLLLFASIASVRSLSTDNLPSSGGVAEAYARSSTSGVVVRTPLIESPLINEELNCRLLVKAECLQRTGSFKFRGAFNRLSSLESESANKGVVAFSSGNFGQALAAAATALQIPCCIVSPHDAPAVKLERIQKFGADLVLSTAKPDENREVVASALAQEISATKGMTLLHPFEDAQVIHGQGTCGMELFDQCQELTGSPPDIILIPCGGGGLTAGIQLAVEHYQGSDPTTKHTEVYTVEPRGYDDHARSFNDGKLQSLSEIYSNEPPPSDRSVYCDALMAGAPGEITWSVNGPRLKGALESSGDASAANGMKVAFDHYRLVLEPSGALGLAAVLDGQVDVTDKTVVVIASGGNIDLEVFGKLMEMVE</sequence>
<keyword evidence="8" id="KW-1185">Reference proteome</keyword>
<dbReference type="InterPro" id="IPR001926">
    <property type="entry name" value="TrpB-like_PALP"/>
</dbReference>
<dbReference type="GO" id="GO:0006567">
    <property type="term" value="P:L-threonine catabolic process"/>
    <property type="evidence" value="ECO:0007669"/>
    <property type="project" value="TreeGrafter"/>
</dbReference>
<evidence type="ECO:0000313" key="7">
    <source>
        <dbReference type="EMBL" id="CAJ1959184.1"/>
    </source>
</evidence>
<dbReference type="PANTHER" id="PTHR48078">
    <property type="entry name" value="THREONINE DEHYDRATASE, MITOCHONDRIAL-RELATED"/>
    <property type="match status" value="1"/>
</dbReference>
<dbReference type="EMBL" id="CAKOGP040001981">
    <property type="protein sequence ID" value="CAJ1959184.1"/>
    <property type="molecule type" value="Genomic_DNA"/>
</dbReference>
<dbReference type="GO" id="GO:0004794">
    <property type="term" value="F:threonine deaminase activity"/>
    <property type="evidence" value="ECO:0007669"/>
    <property type="project" value="TreeGrafter"/>
</dbReference>
<dbReference type="Proteomes" id="UP001295423">
    <property type="component" value="Unassembled WGS sequence"/>
</dbReference>
<dbReference type="Pfam" id="PF00291">
    <property type="entry name" value="PALP"/>
    <property type="match status" value="1"/>
</dbReference>
<feature type="signal peptide" evidence="5">
    <location>
        <begin position="1"/>
        <end position="23"/>
    </location>
</feature>
<dbReference type="GO" id="GO:0009097">
    <property type="term" value="P:isoleucine biosynthetic process"/>
    <property type="evidence" value="ECO:0007669"/>
    <property type="project" value="TreeGrafter"/>
</dbReference>
<evidence type="ECO:0000256" key="4">
    <source>
        <dbReference type="ARBA" id="ARBA00023239"/>
    </source>
</evidence>
<accession>A0AAD2G0J1</accession>
<feature type="chain" id="PRO_5042074747" description="Tryptophan synthase beta chain-like PALP domain-containing protein" evidence="5">
    <location>
        <begin position="24"/>
        <end position="376"/>
    </location>
</feature>
<comment type="cofactor">
    <cofactor evidence="1">
        <name>pyridoxal 5'-phosphate</name>
        <dbReference type="ChEBI" id="CHEBI:597326"/>
    </cofactor>
</comment>
<dbReference type="GO" id="GO:0006565">
    <property type="term" value="P:L-serine catabolic process"/>
    <property type="evidence" value="ECO:0007669"/>
    <property type="project" value="TreeGrafter"/>
</dbReference>
<dbReference type="PANTHER" id="PTHR48078:SF6">
    <property type="entry name" value="L-THREONINE DEHYDRATASE CATABOLIC TDCB"/>
    <property type="match status" value="1"/>
</dbReference>
<dbReference type="InterPro" id="IPR050147">
    <property type="entry name" value="Ser/Thr_Dehydratase"/>
</dbReference>
<gene>
    <name evidence="7" type="ORF">CYCCA115_LOCUS17605</name>
</gene>
<dbReference type="InterPro" id="IPR000634">
    <property type="entry name" value="Ser/Thr_deHydtase_PyrdxlP-BS"/>
</dbReference>
<evidence type="ECO:0000256" key="2">
    <source>
        <dbReference type="ARBA" id="ARBA00010869"/>
    </source>
</evidence>
<feature type="domain" description="Tryptophan synthase beta chain-like PALP" evidence="6">
    <location>
        <begin position="47"/>
        <end position="360"/>
    </location>
</feature>
<evidence type="ECO:0000256" key="3">
    <source>
        <dbReference type="ARBA" id="ARBA00022898"/>
    </source>
</evidence>
<evidence type="ECO:0000259" key="6">
    <source>
        <dbReference type="Pfam" id="PF00291"/>
    </source>
</evidence>
<dbReference type="InterPro" id="IPR036052">
    <property type="entry name" value="TrpB-like_PALP_sf"/>
</dbReference>
<evidence type="ECO:0000313" key="8">
    <source>
        <dbReference type="Proteomes" id="UP001295423"/>
    </source>
</evidence>
<dbReference type="AlphaFoldDB" id="A0AAD2G0J1"/>
<keyword evidence="5" id="KW-0732">Signal</keyword>
<dbReference type="GO" id="GO:0003941">
    <property type="term" value="F:L-serine ammonia-lyase activity"/>
    <property type="evidence" value="ECO:0007669"/>
    <property type="project" value="TreeGrafter"/>
</dbReference>
<dbReference type="GO" id="GO:0030170">
    <property type="term" value="F:pyridoxal phosphate binding"/>
    <property type="evidence" value="ECO:0007669"/>
    <property type="project" value="InterPro"/>
</dbReference>
<dbReference type="PROSITE" id="PS00165">
    <property type="entry name" value="DEHYDRATASE_SER_THR"/>
    <property type="match status" value="1"/>
</dbReference>
<comment type="caution">
    <text evidence="7">The sequence shown here is derived from an EMBL/GenBank/DDBJ whole genome shotgun (WGS) entry which is preliminary data.</text>
</comment>
<name>A0AAD2G0J1_9STRA</name>